<organism evidence="11">
    <name type="scientific">Sesamum angustifolium</name>
    <dbReference type="NCBI Taxonomy" id="2727405"/>
    <lineage>
        <taxon>Eukaryota</taxon>
        <taxon>Viridiplantae</taxon>
        <taxon>Streptophyta</taxon>
        <taxon>Embryophyta</taxon>
        <taxon>Tracheophyta</taxon>
        <taxon>Spermatophyta</taxon>
        <taxon>Magnoliopsida</taxon>
        <taxon>eudicotyledons</taxon>
        <taxon>Gunneridae</taxon>
        <taxon>Pentapetalae</taxon>
        <taxon>asterids</taxon>
        <taxon>lamiids</taxon>
        <taxon>Lamiales</taxon>
        <taxon>Pedaliaceae</taxon>
        <taxon>Sesamum</taxon>
    </lineage>
</organism>
<dbReference type="GO" id="GO:0009736">
    <property type="term" value="P:cytokinin-activated signaling pathway"/>
    <property type="evidence" value="ECO:0007669"/>
    <property type="project" value="InterPro"/>
</dbReference>
<evidence type="ECO:0000256" key="5">
    <source>
        <dbReference type="ARBA" id="ARBA00023159"/>
    </source>
</evidence>
<keyword evidence="3" id="KW-0902">Two-component regulatory system</keyword>
<dbReference type="EMBL" id="JACGWK010001444">
    <property type="protein sequence ID" value="KAL0288493.1"/>
    <property type="molecule type" value="Genomic_DNA"/>
</dbReference>
<dbReference type="InterPro" id="IPR001789">
    <property type="entry name" value="Sig_transdc_resp-reg_receiver"/>
</dbReference>
<dbReference type="FunFam" id="1.10.10.60:FF:000007">
    <property type="entry name" value="Two-component response regulator"/>
    <property type="match status" value="1"/>
</dbReference>
<feature type="domain" description="HTH myb-type" evidence="10">
    <location>
        <begin position="217"/>
        <end position="268"/>
    </location>
</feature>
<dbReference type="SMART" id="SM00448">
    <property type="entry name" value="REC"/>
    <property type="match status" value="1"/>
</dbReference>
<keyword evidence="7" id="KW-0539">Nucleus</keyword>
<comment type="caution">
    <text evidence="8">Lacks conserved residue(s) required for the propagation of feature annotation.</text>
</comment>
<keyword evidence="4" id="KW-0805">Transcription regulation</keyword>
<dbReference type="NCBIfam" id="TIGR01557">
    <property type="entry name" value="myb_SHAQKYF"/>
    <property type="match status" value="1"/>
</dbReference>
<evidence type="ECO:0000256" key="6">
    <source>
        <dbReference type="ARBA" id="ARBA00023163"/>
    </source>
</evidence>
<protein>
    <submittedName>
        <fullName evidence="11">Two-component response regulator ORR26</fullName>
    </submittedName>
</protein>
<dbReference type="InterPro" id="IPR001005">
    <property type="entry name" value="SANT/Myb"/>
</dbReference>
<dbReference type="InterPro" id="IPR011006">
    <property type="entry name" value="CheY-like_superfamily"/>
</dbReference>
<dbReference type="SUPFAM" id="SSF52172">
    <property type="entry name" value="CheY-like"/>
    <property type="match status" value="1"/>
</dbReference>
<accession>A0AAW2J2S6</accession>
<dbReference type="AlphaFoldDB" id="A0AAW2J2S6"/>
<evidence type="ECO:0000256" key="3">
    <source>
        <dbReference type="ARBA" id="ARBA00023012"/>
    </source>
</evidence>
<dbReference type="Gene3D" id="3.40.50.2300">
    <property type="match status" value="1"/>
</dbReference>
<dbReference type="PANTHER" id="PTHR43874:SF87">
    <property type="entry name" value="HTH MYB-TYPE DOMAIN-CONTAINING PROTEIN"/>
    <property type="match status" value="1"/>
</dbReference>
<keyword evidence="5" id="KW-0010">Activator</keyword>
<sequence>MNHQTFEPTISMAQSMTCRIHVLLVDHDLDHHGPAIEILEYFSYKVTTIKLASMALSVLARGNHRFDLLIENINSPDLCGFKLLQEAVDMDLPVVLLLDEDDVMLTKRALEGGAFLCIKKPLTMETVKYLWQHVLREKVSKLRENERFKEFVMHNKLHDGFGEEDPMRGYISDYTNPNENYISNKKVRYMKIVDDDEEANRQHHDVAKFRKKVWTEWTQELHEKFMDAVRKLGEGRCYPREILELMNVPGLTRMQVASHLQKCRRGTWQPPDERKCKMVIPKMTSSQTNGQAKPRKFGSMPHIGEQDHDNIADYIFYSSVGNKVAGDNGERSSHEQYSNRFSHGGLETLNVAQLGLSLGMDDEPFMSNEQLVFDAQSVTPSIDTSLEQKNTAEDYYEFPNIDCMIQNISTSQQEQKVDPSGGQDAFDPNPVCSDQASFLMGRSWMIQPQLRGMKQQRQIMVKLKARKARNKEIDCVMIFHLEQIIMVV</sequence>
<evidence type="ECO:0000259" key="10">
    <source>
        <dbReference type="PROSITE" id="PS51294"/>
    </source>
</evidence>
<evidence type="ECO:0000256" key="2">
    <source>
        <dbReference type="ARBA" id="ARBA00022553"/>
    </source>
</evidence>
<evidence type="ECO:0000259" key="9">
    <source>
        <dbReference type="PROSITE" id="PS50110"/>
    </source>
</evidence>
<dbReference type="InterPro" id="IPR045279">
    <property type="entry name" value="ARR-like"/>
</dbReference>
<dbReference type="InterPro" id="IPR006447">
    <property type="entry name" value="Myb_dom_plants"/>
</dbReference>
<comment type="subcellular location">
    <subcellularLocation>
        <location evidence="1">Nucleus</location>
    </subcellularLocation>
</comment>
<keyword evidence="2" id="KW-0597">Phosphoprotein</keyword>
<keyword evidence="6" id="KW-0804">Transcription</keyword>
<feature type="domain" description="Response regulatory" evidence="9">
    <location>
        <begin position="21"/>
        <end position="135"/>
    </location>
</feature>
<dbReference type="InterPro" id="IPR009057">
    <property type="entry name" value="Homeodomain-like_sf"/>
</dbReference>
<evidence type="ECO:0000256" key="7">
    <source>
        <dbReference type="ARBA" id="ARBA00023242"/>
    </source>
</evidence>
<gene>
    <name evidence="11" type="ORF">Sangu_2656600</name>
</gene>
<dbReference type="PROSITE" id="PS50110">
    <property type="entry name" value="RESPONSE_REGULATORY"/>
    <property type="match status" value="1"/>
</dbReference>
<comment type="caution">
    <text evidence="11">The sequence shown here is derived from an EMBL/GenBank/DDBJ whole genome shotgun (WGS) entry which is preliminary data.</text>
</comment>
<reference evidence="11" key="1">
    <citation type="submission" date="2020-06" db="EMBL/GenBank/DDBJ databases">
        <authorList>
            <person name="Li T."/>
            <person name="Hu X."/>
            <person name="Zhang T."/>
            <person name="Song X."/>
            <person name="Zhang H."/>
            <person name="Dai N."/>
            <person name="Sheng W."/>
            <person name="Hou X."/>
            <person name="Wei L."/>
        </authorList>
    </citation>
    <scope>NUCLEOTIDE SEQUENCE</scope>
    <source>
        <strain evidence="11">G01</strain>
        <tissue evidence="11">Leaf</tissue>
    </source>
</reference>
<evidence type="ECO:0000256" key="8">
    <source>
        <dbReference type="PROSITE-ProRule" id="PRU00169"/>
    </source>
</evidence>
<dbReference type="GO" id="GO:0003677">
    <property type="term" value="F:DNA binding"/>
    <property type="evidence" value="ECO:0007669"/>
    <property type="project" value="InterPro"/>
</dbReference>
<dbReference type="Pfam" id="PF00249">
    <property type="entry name" value="Myb_DNA-binding"/>
    <property type="match status" value="1"/>
</dbReference>
<dbReference type="InterPro" id="IPR017930">
    <property type="entry name" value="Myb_dom"/>
</dbReference>
<dbReference type="Gene3D" id="1.10.10.60">
    <property type="entry name" value="Homeodomain-like"/>
    <property type="match status" value="1"/>
</dbReference>
<dbReference type="GO" id="GO:0000160">
    <property type="term" value="P:phosphorelay signal transduction system"/>
    <property type="evidence" value="ECO:0007669"/>
    <property type="project" value="UniProtKB-KW"/>
</dbReference>
<dbReference type="PANTHER" id="PTHR43874">
    <property type="entry name" value="TWO-COMPONENT RESPONSE REGULATOR"/>
    <property type="match status" value="1"/>
</dbReference>
<name>A0AAW2J2S6_9LAMI</name>
<dbReference type="GO" id="GO:0005634">
    <property type="term" value="C:nucleus"/>
    <property type="evidence" value="ECO:0007669"/>
    <property type="project" value="UniProtKB-SubCell"/>
</dbReference>
<proteinExistence type="predicted"/>
<dbReference type="PROSITE" id="PS51294">
    <property type="entry name" value="HTH_MYB"/>
    <property type="match status" value="1"/>
</dbReference>
<evidence type="ECO:0000313" key="11">
    <source>
        <dbReference type="EMBL" id="KAL0288493.1"/>
    </source>
</evidence>
<evidence type="ECO:0000256" key="4">
    <source>
        <dbReference type="ARBA" id="ARBA00023015"/>
    </source>
</evidence>
<dbReference type="SUPFAM" id="SSF46689">
    <property type="entry name" value="Homeodomain-like"/>
    <property type="match status" value="1"/>
</dbReference>
<reference evidence="11" key="2">
    <citation type="journal article" date="2024" name="Plant">
        <title>Genomic evolution and insights into agronomic trait innovations of Sesamum species.</title>
        <authorList>
            <person name="Miao H."/>
            <person name="Wang L."/>
            <person name="Qu L."/>
            <person name="Liu H."/>
            <person name="Sun Y."/>
            <person name="Le M."/>
            <person name="Wang Q."/>
            <person name="Wei S."/>
            <person name="Zheng Y."/>
            <person name="Lin W."/>
            <person name="Duan Y."/>
            <person name="Cao H."/>
            <person name="Xiong S."/>
            <person name="Wang X."/>
            <person name="Wei L."/>
            <person name="Li C."/>
            <person name="Ma Q."/>
            <person name="Ju M."/>
            <person name="Zhao R."/>
            <person name="Li G."/>
            <person name="Mu C."/>
            <person name="Tian Q."/>
            <person name="Mei H."/>
            <person name="Zhang T."/>
            <person name="Gao T."/>
            <person name="Zhang H."/>
        </authorList>
    </citation>
    <scope>NUCLEOTIDE SEQUENCE</scope>
    <source>
        <strain evidence="11">G01</strain>
    </source>
</reference>
<evidence type="ECO:0000256" key="1">
    <source>
        <dbReference type="ARBA" id="ARBA00004123"/>
    </source>
</evidence>